<sequence length="488" mass="52757">MSDTQNTSFINKPDNHSKNALKSPDRSAATHQYDAAIQALQAQFGDKLSTNMTVREQHGHTMTWLANQPPDAVLSAQDKHDVAKAVEICHQHKMPVIAFGIGSSLEGQLNAPYGGLCIDMHALDAVLQVNNEDLTVTVQPGVTREQLNHYLRDTGLFFPIDPGANASIGGMVATRASGTNAVRYGTMKDVVLALEVVTASGEIIKTGTRAKKSAAGYDLTRLMVGSEGTLGIVTEITLKLSGIHECVASGLCHFPTIEDACQAVMLTIQMCLPIARIELLDALQIKACNQYAHLNLAETPTLFVEFHGTEAGVHEQAQSFSDIIEEFGGTDFVWDTDETERKRLWEARHNAYHASSALRPEAKALSTDACVPISRLAECVSATAKDIEDAGMIGPIVGHVGDGNFHVLLLVNTDDPDEVSKAENIIDRLAKRAIEMDGTCTGEHGIGQGKQKYMQQEHGSALIMMQAIKQALDPHNILNPGKIWPSLP</sequence>
<keyword evidence="11" id="KW-1185">Reference proteome</keyword>
<comment type="cofactor">
    <cofactor evidence="1">
        <name>FAD</name>
        <dbReference type="ChEBI" id="CHEBI:57692"/>
    </cofactor>
</comment>
<dbReference type="EMBL" id="JAGBKM010000002">
    <property type="protein sequence ID" value="MBO1529895.1"/>
    <property type="molecule type" value="Genomic_DNA"/>
</dbReference>
<dbReference type="Pfam" id="PF01565">
    <property type="entry name" value="FAD_binding_4"/>
    <property type="match status" value="1"/>
</dbReference>
<comment type="similarity">
    <text evidence="2">Belongs to the FAD-binding oxidoreductase/transferase type 4 family.</text>
</comment>
<dbReference type="InterPro" id="IPR016171">
    <property type="entry name" value="Vanillyl_alc_oxidase_C-sub2"/>
</dbReference>
<dbReference type="Gene3D" id="3.30.465.10">
    <property type="match status" value="1"/>
</dbReference>
<evidence type="ECO:0000259" key="9">
    <source>
        <dbReference type="PROSITE" id="PS51387"/>
    </source>
</evidence>
<evidence type="ECO:0000256" key="6">
    <source>
        <dbReference type="ARBA" id="ARBA00023002"/>
    </source>
</evidence>
<evidence type="ECO:0000256" key="1">
    <source>
        <dbReference type="ARBA" id="ARBA00001974"/>
    </source>
</evidence>
<dbReference type="RefSeq" id="WP_207989056.1">
    <property type="nucleotide sequence ID" value="NZ_JAGBKM010000002.1"/>
</dbReference>
<organism evidence="10 11">
    <name type="scientific">Psychrobacter coccoides</name>
    <dbReference type="NCBI Taxonomy" id="2818440"/>
    <lineage>
        <taxon>Bacteria</taxon>
        <taxon>Pseudomonadati</taxon>
        <taxon>Pseudomonadota</taxon>
        <taxon>Gammaproteobacteria</taxon>
        <taxon>Moraxellales</taxon>
        <taxon>Moraxellaceae</taxon>
        <taxon>Psychrobacter</taxon>
    </lineage>
</organism>
<protein>
    <recommendedName>
        <fullName evidence="7">D-lactate dehydrogenase (cytochrome)</fullName>
        <ecNumber evidence="7">1.1.2.4</ecNumber>
    </recommendedName>
</protein>
<proteinExistence type="inferred from homology"/>
<evidence type="ECO:0000256" key="5">
    <source>
        <dbReference type="ARBA" id="ARBA00022946"/>
    </source>
</evidence>
<dbReference type="SUPFAM" id="SSF55103">
    <property type="entry name" value="FAD-linked oxidases, C-terminal domain"/>
    <property type="match status" value="1"/>
</dbReference>
<dbReference type="SUPFAM" id="SSF56176">
    <property type="entry name" value="FAD-binding/transporter-associated domain-like"/>
    <property type="match status" value="1"/>
</dbReference>
<dbReference type="InterPro" id="IPR016166">
    <property type="entry name" value="FAD-bd_PCMH"/>
</dbReference>
<keyword evidence="3" id="KW-0285">Flavoprotein</keyword>
<comment type="caution">
    <text evidence="10">The sequence shown here is derived from an EMBL/GenBank/DDBJ whole genome shotgun (WGS) entry which is preliminary data.</text>
</comment>
<name>A0ABS3NKG7_9GAMM</name>
<dbReference type="Proteomes" id="UP000664554">
    <property type="component" value="Unassembled WGS sequence"/>
</dbReference>
<feature type="region of interest" description="Disordered" evidence="8">
    <location>
        <begin position="1"/>
        <end position="28"/>
    </location>
</feature>
<dbReference type="InterPro" id="IPR016169">
    <property type="entry name" value="FAD-bd_PCMH_sub2"/>
</dbReference>
<dbReference type="InterPro" id="IPR004113">
    <property type="entry name" value="FAD-bd_oxidored_4_C"/>
</dbReference>
<evidence type="ECO:0000256" key="7">
    <source>
        <dbReference type="ARBA" id="ARBA00038897"/>
    </source>
</evidence>
<dbReference type="Gene3D" id="1.10.45.10">
    <property type="entry name" value="Vanillyl-alcohol Oxidase, Chain A, domain 4"/>
    <property type="match status" value="1"/>
</dbReference>
<dbReference type="Pfam" id="PF02913">
    <property type="entry name" value="FAD-oxidase_C"/>
    <property type="match status" value="1"/>
</dbReference>
<reference evidence="10 11" key="1">
    <citation type="submission" date="2021-03" db="EMBL/GenBank/DDBJ databases">
        <authorList>
            <person name="Shang D.-D."/>
            <person name="Du Z.-J."/>
            <person name="Chen G.-J."/>
        </authorList>
    </citation>
    <scope>NUCLEOTIDE SEQUENCE [LARGE SCALE GENOMIC DNA]</scope>
    <source>
        <strain evidence="10 11">F1192</strain>
    </source>
</reference>
<dbReference type="InterPro" id="IPR016164">
    <property type="entry name" value="FAD-linked_Oxase-like_C"/>
</dbReference>
<evidence type="ECO:0000313" key="10">
    <source>
        <dbReference type="EMBL" id="MBO1529895.1"/>
    </source>
</evidence>
<dbReference type="PROSITE" id="PS51387">
    <property type="entry name" value="FAD_PCMH"/>
    <property type="match status" value="1"/>
</dbReference>
<evidence type="ECO:0000313" key="11">
    <source>
        <dbReference type="Proteomes" id="UP000664554"/>
    </source>
</evidence>
<dbReference type="PANTHER" id="PTHR11748">
    <property type="entry name" value="D-LACTATE DEHYDROGENASE"/>
    <property type="match status" value="1"/>
</dbReference>
<evidence type="ECO:0000256" key="3">
    <source>
        <dbReference type="ARBA" id="ARBA00022630"/>
    </source>
</evidence>
<dbReference type="EC" id="1.1.2.4" evidence="7"/>
<feature type="domain" description="FAD-binding PCMH-type" evidence="9">
    <location>
        <begin position="66"/>
        <end position="243"/>
    </location>
</feature>
<dbReference type="InterPro" id="IPR006094">
    <property type="entry name" value="Oxid_FAD_bind_N"/>
</dbReference>
<feature type="compositionally biased region" description="Polar residues" evidence="8">
    <location>
        <begin position="1"/>
        <end position="10"/>
    </location>
</feature>
<dbReference type="InterPro" id="IPR036318">
    <property type="entry name" value="FAD-bd_PCMH-like_sf"/>
</dbReference>
<gene>
    <name evidence="10" type="ORF">J3492_01540</name>
</gene>
<evidence type="ECO:0000256" key="8">
    <source>
        <dbReference type="SAM" id="MobiDB-lite"/>
    </source>
</evidence>
<accession>A0ABS3NKG7</accession>
<dbReference type="PANTHER" id="PTHR11748:SF111">
    <property type="entry name" value="D-LACTATE DEHYDROGENASE, MITOCHONDRIAL-RELATED"/>
    <property type="match status" value="1"/>
</dbReference>
<keyword evidence="4" id="KW-0274">FAD</keyword>
<keyword evidence="5" id="KW-0809">Transit peptide</keyword>
<keyword evidence="6" id="KW-0560">Oxidoreductase</keyword>
<evidence type="ECO:0000256" key="4">
    <source>
        <dbReference type="ARBA" id="ARBA00022827"/>
    </source>
</evidence>
<dbReference type="Gene3D" id="3.30.70.2740">
    <property type="match status" value="1"/>
</dbReference>
<evidence type="ECO:0000256" key="2">
    <source>
        <dbReference type="ARBA" id="ARBA00008000"/>
    </source>
</evidence>